<gene>
    <name evidence="1" type="ORF">DGMP_24140</name>
</gene>
<evidence type="ECO:0000313" key="2">
    <source>
        <dbReference type="Proteomes" id="UP000826725"/>
    </source>
</evidence>
<protein>
    <submittedName>
        <fullName evidence="1">Uncharacterized protein</fullName>
    </submittedName>
</protein>
<sequence length="83" mass="9110">MKKIILMLVIAAAAGYGVLSYHFVLFDKTFKIIKKTGVRYENTFVDARGAKKLKLALKPDLIAAGINDVIAQVDGTIKKEVSQ</sequence>
<dbReference type="RefSeq" id="WP_228854144.1">
    <property type="nucleotide sequence ID" value="NZ_AP024086.1"/>
</dbReference>
<proteinExistence type="predicted"/>
<dbReference type="Proteomes" id="UP000826725">
    <property type="component" value="Chromosome"/>
</dbReference>
<organism evidence="1 2">
    <name type="scientific">Desulfomarina profundi</name>
    <dbReference type="NCBI Taxonomy" id="2772557"/>
    <lineage>
        <taxon>Bacteria</taxon>
        <taxon>Pseudomonadati</taxon>
        <taxon>Thermodesulfobacteriota</taxon>
        <taxon>Desulfobulbia</taxon>
        <taxon>Desulfobulbales</taxon>
        <taxon>Desulfobulbaceae</taxon>
        <taxon>Desulfomarina</taxon>
    </lineage>
</organism>
<reference evidence="1" key="1">
    <citation type="submission" date="2020-09" db="EMBL/GenBank/DDBJ databases">
        <title>Desulfogranum mesoprofundum gen. nov., sp. nov., a novel mesophilic, sulfate-reducing chemolithoautotroph isolated from a deep-sea hydrothermal vent chimney in the Suiyo Seamount.</title>
        <authorList>
            <person name="Hashimoto Y."/>
            <person name="Nakagawa S."/>
        </authorList>
    </citation>
    <scope>NUCLEOTIDE SEQUENCE</scope>
    <source>
        <strain evidence="1">KT2</strain>
    </source>
</reference>
<keyword evidence="2" id="KW-1185">Reference proteome</keyword>
<evidence type="ECO:0000313" key="1">
    <source>
        <dbReference type="EMBL" id="BCL61721.1"/>
    </source>
</evidence>
<dbReference type="EMBL" id="AP024086">
    <property type="protein sequence ID" value="BCL61721.1"/>
    <property type="molecule type" value="Genomic_DNA"/>
</dbReference>
<dbReference type="KEGG" id="dbk:DGMP_24140"/>
<accession>A0A8D5FUR0</accession>
<name>A0A8D5FUR0_9BACT</name>
<dbReference type="AlphaFoldDB" id="A0A8D5FUR0"/>